<accession>A0A5J5GZ63</accession>
<evidence type="ECO:0000313" key="1">
    <source>
        <dbReference type="EMBL" id="KAA9013570.1"/>
    </source>
</evidence>
<comment type="caution">
    <text evidence="1">The sequence shown here is derived from an EMBL/GenBank/DDBJ whole genome shotgun (WGS) entry which is preliminary data.</text>
</comment>
<evidence type="ECO:0000313" key="2">
    <source>
        <dbReference type="Proteomes" id="UP000326671"/>
    </source>
</evidence>
<proteinExistence type="predicted"/>
<name>A0A5J5GZ63_9BACI</name>
<dbReference type="Proteomes" id="UP000326671">
    <property type="component" value="Unassembled WGS sequence"/>
</dbReference>
<dbReference type="AlphaFoldDB" id="A0A5J5GZ63"/>
<sequence length="409" mass="47530">MKISVYFNNEVITEIPYHSLVSFRLFCEQHGLHTNWSSVEKRLDLFSDFQQNQIALSLTTNTPLNNDVLQTLKQFLSIDGLVTVIENLESITTNPYLQIKVATFENTSDKHGFLVIEHGSGIDERLRNLFRTELNKEKIPFQLKETKHFPLTSSRSLFLKFHFPPNPNLDVYKELFSMCIAKVILRYIKRQQNQIFSYLPKNMLKNWLVTMTQTHISPEQKNVPQEDERIEKGKDKNSQALKLISQNLQKNKRIINVETFFDYTILLPQSESELKEYLIEGVLYIKNTGNQAILNPVICIKITPVESASLQGQIIPPKMVSSLGTKSINGEKGWKYLYDDWRQKVKKNGEYWITPIQVLQIPPGETTMFNFKINFEQPKNGKSITAQAFVYFQEDKKQFPSNNQISFSF</sequence>
<dbReference type="RefSeq" id="WP_150442655.1">
    <property type="nucleotide sequence ID" value="NZ_VYKL01000049.1"/>
</dbReference>
<keyword evidence="2" id="KW-1185">Reference proteome</keyword>
<dbReference type="OrthoDB" id="2679997at2"/>
<protein>
    <submittedName>
        <fullName evidence="1">Uncharacterized protein</fullName>
    </submittedName>
</protein>
<gene>
    <name evidence="1" type="ORF">F4V44_24630</name>
</gene>
<dbReference type="EMBL" id="VYKL01000049">
    <property type="protein sequence ID" value="KAA9013570.1"/>
    <property type="molecule type" value="Genomic_DNA"/>
</dbReference>
<reference evidence="1 2" key="1">
    <citation type="submission" date="2019-09" db="EMBL/GenBank/DDBJ databases">
        <title>Whole genome sequences of isolates from the Mars Exploration Rovers.</title>
        <authorList>
            <person name="Seuylemezian A."/>
            <person name="Vaishampayan P."/>
        </authorList>
    </citation>
    <scope>NUCLEOTIDE SEQUENCE [LARGE SCALE GENOMIC DNA]</scope>
    <source>
        <strain evidence="1 2">MER_TA_151</strain>
    </source>
</reference>
<organism evidence="1 2">
    <name type="scientific">Niallia endozanthoxylica</name>
    <dbReference type="NCBI Taxonomy" id="2036016"/>
    <lineage>
        <taxon>Bacteria</taxon>
        <taxon>Bacillati</taxon>
        <taxon>Bacillota</taxon>
        <taxon>Bacilli</taxon>
        <taxon>Bacillales</taxon>
        <taxon>Bacillaceae</taxon>
        <taxon>Niallia</taxon>
    </lineage>
</organism>